<evidence type="ECO:0000313" key="4">
    <source>
        <dbReference type="Proteomes" id="UP000018538"/>
    </source>
</evidence>
<proteinExistence type="predicted"/>
<name>V7PNN4_PLAYE</name>
<dbReference type="NCBIfam" id="TIGR01590">
    <property type="entry name" value="yir-bir-cir_Pla"/>
    <property type="match status" value="1"/>
</dbReference>
<organism evidence="3 4">
    <name type="scientific">Plasmodium yoelii 17X</name>
    <dbReference type="NCBI Taxonomy" id="1323249"/>
    <lineage>
        <taxon>Eukaryota</taxon>
        <taxon>Sar</taxon>
        <taxon>Alveolata</taxon>
        <taxon>Apicomplexa</taxon>
        <taxon>Aconoidasida</taxon>
        <taxon>Haemosporida</taxon>
        <taxon>Plasmodiidae</taxon>
        <taxon>Plasmodium</taxon>
        <taxon>Plasmodium (Vinckeia)</taxon>
    </lineage>
</organism>
<evidence type="ECO:0008006" key="5">
    <source>
        <dbReference type="Google" id="ProtNLM"/>
    </source>
</evidence>
<feature type="region of interest" description="Disordered" evidence="1">
    <location>
        <begin position="221"/>
        <end position="251"/>
    </location>
</feature>
<evidence type="ECO:0000313" key="3">
    <source>
        <dbReference type="EMBL" id="ETB59943.1"/>
    </source>
</evidence>
<dbReference type="Proteomes" id="UP000018538">
    <property type="component" value="Unassembled WGS sequence"/>
</dbReference>
<dbReference type="AlphaFoldDB" id="V7PNN4"/>
<protein>
    <recommendedName>
        <fullName evidence="5">YIR protein</fullName>
    </recommendedName>
</protein>
<gene>
    <name evidence="3" type="ORF">YYC_03293</name>
</gene>
<evidence type="ECO:0000256" key="2">
    <source>
        <dbReference type="SAM" id="Phobius"/>
    </source>
</evidence>
<keyword evidence="2" id="KW-0472">Membrane</keyword>
<keyword evidence="2" id="KW-1133">Transmembrane helix</keyword>
<keyword evidence="2" id="KW-0812">Transmembrane</keyword>
<feature type="compositionally biased region" description="Low complexity" evidence="1">
    <location>
        <begin position="238"/>
        <end position="251"/>
    </location>
</feature>
<dbReference type="InterPro" id="IPR006477">
    <property type="entry name" value="Yir_bir_cir"/>
</dbReference>
<reference evidence="3 4" key="1">
    <citation type="submission" date="2013-11" db="EMBL/GenBank/DDBJ databases">
        <title>The Genome Sequence of Plasmodium yoelii 17X.</title>
        <authorList>
            <consortium name="The Broad Institute Genomics Platform"/>
            <consortium name="The Broad Institute Genome Sequencing Center for Infectious Disease"/>
            <person name="Neafsey D."/>
            <person name="Adams J."/>
            <person name="Walker B."/>
            <person name="Young S.K."/>
            <person name="Zeng Q."/>
            <person name="Gargeya S."/>
            <person name="Fitzgerald M."/>
            <person name="Haas B."/>
            <person name="Abouelleil A."/>
            <person name="Alvarado L."/>
            <person name="Chapman S.B."/>
            <person name="Gainer-Dewar J."/>
            <person name="Goldberg J."/>
            <person name="Griggs A."/>
            <person name="Gujja S."/>
            <person name="Hansen M."/>
            <person name="Howarth C."/>
            <person name="Imamovic A."/>
            <person name="Ireland A."/>
            <person name="Larimer J."/>
            <person name="McCowan C."/>
            <person name="Murphy C."/>
            <person name="Pearson M."/>
            <person name="Poon T.W."/>
            <person name="Priest M."/>
            <person name="Roberts A."/>
            <person name="Saif S."/>
            <person name="Shea T."/>
            <person name="Sykes S."/>
            <person name="Wortman J."/>
            <person name="Nusbaum C."/>
            <person name="Birren B."/>
        </authorList>
    </citation>
    <scope>NUCLEOTIDE SEQUENCE [LARGE SCALE GENOMIC DNA]</scope>
    <source>
        <strain evidence="3 4">17X</strain>
    </source>
</reference>
<evidence type="ECO:0000256" key="1">
    <source>
        <dbReference type="SAM" id="MobiDB-lite"/>
    </source>
</evidence>
<dbReference type="EMBL" id="KI635766">
    <property type="protein sequence ID" value="ETB59943.1"/>
    <property type="molecule type" value="Genomic_DNA"/>
</dbReference>
<keyword evidence="4" id="KW-1185">Reference proteome</keyword>
<sequence>MIEDHTNSTKYTIVSASKICDTFDSLRVLFRDELYNSGEYIINGGQYRDYFCRSNYTDIDKINGYILWLFNNILNSIYNCESTENCITVGVEYKKSIDNAAKYKNYKEIIDKNKKLMDIDIKVISKFYDAFNNLCKMYNELSKVKSKSEEYLKYVNNFVDNYNALFNDTNANLFKQVLSAASCDYNYIKNRSNVESIRKDFPELITEKIIQISLSSDRTQTLSSSDIPVPGSKDKISTSETDVSDSDSTSPNSSILNKLLSIPLTFFATIILLGIAYKCSLFEFRKQSQKQYLREKIKNIKKRMNH</sequence>
<dbReference type="Pfam" id="PF06022">
    <property type="entry name" value="Cir_Bir_Yir"/>
    <property type="match status" value="1"/>
</dbReference>
<accession>V7PNN4</accession>
<feature type="transmembrane region" description="Helical" evidence="2">
    <location>
        <begin position="259"/>
        <end position="277"/>
    </location>
</feature>